<proteinExistence type="predicted"/>
<sequence>MSTRTYNIQISLDHPFIHTDRELFFGDISDLIEGVIRDSCKNLNPSNLAHNLQAKVHQVEDITHEVSGDNLIPFKRL</sequence>
<protein>
    <submittedName>
        <fullName evidence="1">Uncharacterized protein</fullName>
    </submittedName>
</protein>
<dbReference type="EMBL" id="LAZR01022757">
    <property type="protein sequence ID" value="KKL80773.1"/>
    <property type="molecule type" value="Genomic_DNA"/>
</dbReference>
<organism evidence="1">
    <name type="scientific">marine sediment metagenome</name>
    <dbReference type="NCBI Taxonomy" id="412755"/>
    <lineage>
        <taxon>unclassified sequences</taxon>
        <taxon>metagenomes</taxon>
        <taxon>ecological metagenomes</taxon>
    </lineage>
</organism>
<accession>A0A0F9F3E5</accession>
<name>A0A0F9F3E5_9ZZZZ</name>
<reference evidence="1" key="1">
    <citation type="journal article" date="2015" name="Nature">
        <title>Complex archaea that bridge the gap between prokaryotes and eukaryotes.</title>
        <authorList>
            <person name="Spang A."/>
            <person name="Saw J.H."/>
            <person name="Jorgensen S.L."/>
            <person name="Zaremba-Niedzwiedzka K."/>
            <person name="Martijn J."/>
            <person name="Lind A.E."/>
            <person name="van Eijk R."/>
            <person name="Schleper C."/>
            <person name="Guy L."/>
            <person name="Ettema T.J."/>
        </authorList>
    </citation>
    <scope>NUCLEOTIDE SEQUENCE</scope>
</reference>
<gene>
    <name evidence="1" type="ORF">LCGC14_2001360</name>
</gene>
<comment type="caution">
    <text evidence="1">The sequence shown here is derived from an EMBL/GenBank/DDBJ whole genome shotgun (WGS) entry which is preliminary data.</text>
</comment>
<dbReference type="AlphaFoldDB" id="A0A0F9F3E5"/>
<evidence type="ECO:0000313" key="1">
    <source>
        <dbReference type="EMBL" id="KKL80773.1"/>
    </source>
</evidence>